<keyword evidence="15" id="KW-1185">Reference proteome</keyword>
<dbReference type="Pfam" id="PF00069">
    <property type="entry name" value="Pkinase"/>
    <property type="match status" value="1"/>
</dbReference>
<keyword evidence="4" id="KW-0723">Serine/threonine-protein kinase</keyword>
<organism evidence="14 15">
    <name type="scientific">Cervus elaphus hippelaphus</name>
    <name type="common">European red deer</name>
    <dbReference type="NCBI Taxonomy" id="46360"/>
    <lineage>
        <taxon>Eukaryota</taxon>
        <taxon>Metazoa</taxon>
        <taxon>Chordata</taxon>
        <taxon>Craniata</taxon>
        <taxon>Vertebrata</taxon>
        <taxon>Euteleostomi</taxon>
        <taxon>Mammalia</taxon>
        <taxon>Eutheria</taxon>
        <taxon>Laurasiatheria</taxon>
        <taxon>Artiodactyla</taxon>
        <taxon>Ruminantia</taxon>
        <taxon>Pecora</taxon>
        <taxon>Cervidae</taxon>
        <taxon>Cervinae</taxon>
        <taxon>Cervus</taxon>
    </lineage>
</organism>
<evidence type="ECO:0000256" key="8">
    <source>
        <dbReference type="ARBA" id="ARBA00022990"/>
    </source>
</evidence>
<comment type="cofactor">
    <cofactor evidence="1">
        <name>Mg(2+)</name>
        <dbReference type="ChEBI" id="CHEBI:18420"/>
    </cofactor>
</comment>
<evidence type="ECO:0000256" key="9">
    <source>
        <dbReference type="ARBA" id="ARBA00040079"/>
    </source>
</evidence>
<keyword evidence="8" id="KW-0007">Acetylation</keyword>
<dbReference type="Proteomes" id="UP000242450">
    <property type="component" value="Chromosome 24"/>
</dbReference>
<dbReference type="PROSITE" id="PS50011">
    <property type="entry name" value="PROTEIN_KINASE_DOM"/>
    <property type="match status" value="1"/>
</dbReference>
<dbReference type="InterPro" id="IPR011009">
    <property type="entry name" value="Kinase-like_dom_sf"/>
</dbReference>
<dbReference type="SMART" id="SM00220">
    <property type="entry name" value="S_TKc"/>
    <property type="match status" value="1"/>
</dbReference>
<sequence>SQKCLVLITVFLFTRFIYLSLGSGATAVVQAAYCAPKKEKVAIKRINLEKCQTSMDELLKEIQAMSQCHHPNIVSYYTSFVVKDELWLVMKLLSGGSVLDIIKHIVAKGEHKNGVLDEATIATILKEVLEGLEYLHKNGQIHRYVKDSTPLFWISAAVVSSVSFH</sequence>
<name>A0A212C8V9_CEREH</name>
<comment type="similarity">
    <text evidence="2">Belongs to the protein kinase superfamily. STE Ser/Thr protein kinase family. STE20 subfamily.</text>
</comment>
<dbReference type="SUPFAM" id="SSF56112">
    <property type="entry name" value="Protein kinase-like (PK-like)"/>
    <property type="match status" value="1"/>
</dbReference>
<keyword evidence="6" id="KW-0418">Kinase</keyword>
<dbReference type="PANTHER" id="PTHR48012">
    <property type="entry name" value="STERILE20-LIKE KINASE, ISOFORM B-RELATED"/>
    <property type="match status" value="1"/>
</dbReference>
<dbReference type="InterPro" id="IPR017441">
    <property type="entry name" value="Protein_kinase_ATP_BS"/>
</dbReference>
<evidence type="ECO:0000313" key="15">
    <source>
        <dbReference type="Proteomes" id="UP000242450"/>
    </source>
</evidence>
<dbReference type="PANTHER" id="PTHR48012:SF1">
    <property type="entry name" value="SERINE_THREONINE-PROTEIN KINASE OSR1"/>
    <property type="match status" value="1"/>
</dbReference>
<dbReference type="AlphaFoldDB" id="A0A212C8V9"/>
<evidence type="ECO:0000256" key="10">
    <source>
        <dbReference type="ARBA" id="ARBA00042936"/>
    </source>
</evidence>
<evidence type="ECO:0000256" key="7">
    <source>
        <dbReference type="ARBA" id="ARBA00022840"/>
    </source>
</evidence>
<evidence type="ECO:0000256" key="3">
    <source>
        <dbReference type="ARBA" id="ARBA00012513"/>
    </source>
</evidence>
<keyword evidence="7 11" id="KW-0067">ATP-binding</keyword>
<protein>
    <recommendedName>
        <fullName evidence="9">Serine/threonine-protein kinase OSR1</fullName>
        <ecNumber evidence="3">2.7.11.1</ecNumber>
    </recommendedName>
    <alternativeName>
        <fullName evidence="10">Oxidative stress-responsive 1 protein</fullName>
    </alternativeName>
</protein>
<evidence type="ECO:0000256" key="1">
    <source>
        <dbReference type="ARBA" id="ARBA00001946"/>
    </source>
</evidence>
<dbReference type="EMBL" id="MKHE01000024">
    <property type="protein sequence ID" value="OWK02421.1"/>
    <property type="molecule type" value="Genomic_DNA"/>
</dbReference>
<comment type="caution">
    <text evidence="14">The sequence shown here is derived from an EMBL/GenBank/DDBJ whole genome shotgun (WGS) entry which is preliminary data.</text>
</comment>
<feature type="non-terminal residue" evidence="14">
    <location>
        <position position="1"/>
    </location>
</feature>
<dbReference type="Gene3D" id="3.30.200.20">
    <property type="entry name" value="Phosphorylase Kinase, domain 1"/>
    <property type="match status" value="1"/>
</dbReference>
<dbReference type="GO" id="GO:0005524">
    <property type="term" value="F:ATP binding"/>
    <property type="evidence" value="ECO:0007669"/>
    <property type="project" value="UniProtKB-UniRule"/>
</dbReference>
<dbReference type="InterPro" id="IPR000719">
    <property type="entry name" value="Prot_kinase_dom"/>
</dbReference>
<evidence type="ECO:0000256" key="2">
    <source>
        <dbReference type="ARBA" id="ARBA00008874"/>
    </source>
</evidence>
<dbReference type="Gene3D" id="1.10.510.10">
    <property type="entry name" value="Transferase(Phosphotransferase) domain 1"/>
    <property type="match status" value="1"/>
</dbReference>
<keyword evidence="6" id="KW-0808">Transferase</keyword>
<dbReference type="EC" id="2.7.11.1" evidence="3"/>
<dbReference type="GO" id="GO:0035556">
    <property type="term" value="P:intracellular signal transduction"/>
    <property type="evidence" value="ECO:0007669"/>
    <property type="project" value="TreeGrafter"/>
</dbReference>
<keyword evidence="12" id="KW-0732">Signal</keyword>
<evidence type="ECO:0000256" key="4">
    <source>
        <dbReference type="ARBA" id="ARBA00022527"/>
    </source>
</evidence>
<feature type="signal peptide" evidence="12">
    <location>
        <begin position="1"/>
        <end position="27"/>
    </location>
</feature>
<evidence type="ECO:0000256" key="6">
    <source>
        <dbReference type="ARBA" id="ARBA00022777"/>
    </source>
</evidence>
<feature type="chain" id="PRO_5013392755" description="Serine/threonine-protein kinase OSR1" evidence="12">
    <location>
        <begin position="28"/>
        <end position="165"/>
    </location>
</feature>
<accession>A0A212C8V9</accession>
<evidence type="ECO:0000313" key="14">
    <source>
        <dbReference type="EMBL" id="OWK02421.1"/>
    </source>
</evidence>
<evidence type="ECO:0000256" key="12">
    <source>
        <dbReference type="SAM" id="SignalP"/>
    </source>
</evidence>
<evidence type="ECO:0000256" key="11">
    <source>
        <dbReference type="PROSITE-ProRule" id="PRU10141"/>
    </source>
</evidence>
<gene>
    <name evidence="14" type="ORF">Celaphus_00010250</name>
</gene>
<dbReference type="GO" id="GO:0004674">
    <property type="term" value="F:protein serine/threonine kinase activity"/>
    <property type="evidence" value="ECO:0007669"/>
    <property type="project" value="UniProtKB-KW"/>
</dbReference>
<evidence type="ECO:0000259" key="13">
    <source>
        <dbReference type="PROSITE" id="PS50011"/>
    </source>
</evidence>
<dbReference type="FunFam" id="3.30.200.20:FF:000114">
    <property type="entry name" value="serine/threonine-protein kinase OSR1 isoform X1"/>
    <property type="match status" value="1"/>
</dbReference>
<keyword evidence="5 11" id="KW-0547">Nucleotide-binding</keyword>
<dbReference type="InterPro" id="IPR050629">
    <property type="entry name" value="STE20/SPS1-PAK"/>
</dbReference>
<proteinExistence type="inferred from homology"/>
<dbReference type="GO" id="GO:0005829">
    <property type="term" value="C:cytosol"/>
    <property type="evidence" value="ECO:0007669"/>
    <property type="project" value="TreeGrafter"/>
</dbReference>
<evidence type="ECO:0000256" key="5">
    <source>
        <dbReference type="ARBA" id="ARBA00022741"/>
    </source>
</evidence>
<dbReference type="OrthoDB" id="8693905at2759"/>
<feature type="binding site" evidence="11">
    <location>
        <position position="44"/>
    </location>
    <ligand>
        <name>ATP</name>
        <dbReference type="ChEBI" id="CHEBI:30616"/>
    </ligand>
</feature>
<reference evidence="14 15" key="1">
    <citation type="journal article" date="2018" name="Mol. Genet. Genomics">
        <title>The red deer Cervus elaphus genome CerEla1.0: sequencing, annotating, genes, and chromosomes.</title>
        <authorList>
            <person name="Bana N.A."/>
            <person name="Nyiri A."/>
            <person name="Nagy J."/>
            <person name="Frank K."/>
            <person name="Nagy T."/>
            <person name="Steger V."/>
            <person name="Schiller M."/>
            <person name="Lakatos P."/>
            <person name="Sugar L."/>
            <person name="Horn P."/>
            <person name="Barta E."/>
            <person name="Orosz L."/>
        </authorList>
    </citation>
    <scope>NUCLEOTIDE SEQUENCE [LARGE SCALE GENOMIC DNA]</scope>
    <source>
        <strain evidence="14">Hungarian</strain>
    </source>
</reference>
<dbReference type="PROSITE" id="PS00107">
    <property type="entry name" value="PROTEIN_KINASE_ATP"/>
    <property type="match status" value="1"/>
</dbReference>
<dbReference type="GO" id="GO:0010820">
    <property type="term" value="P:positive regulation of T cell chemotaxis"/>
    <property type="evidence" value="ECO:0007669"/>
    <property type="project" value="TreeGrafter"/>
</dbReference>
<feature type="domain" description="Protein kinase" evidence="13">
    <location>
        <begin position="15"/>
        <end position="165"/>
    </location>
</feature>